<dbReference type="InterPro" id="IPR001853">
    <property type="entry name" value="DSBA-like_thioredoxin_dom"/>
</dbReference>
<dbReference type="InterPro" id="IPR051924">
    <property type="entry name" value="GST_Kappa/NadH"/>
</dbReference>
<dbReference type="PANTHER" id="PTHR42943:SF2">
    <property type="entry name" value="GLUTATHIONE S-TRANSFERASE KAPPA 1"/>
    <property type="match status" value="1"/>
</dbReference>
<dbReference type="EC" id="5.99.1.4" evidence="1"/>
<evidence type="ECO:0000256" key="1">
    <source>
        <dbReference type="PIRNR" id="PIRNR006386"/>
    </source>
</evidence>
<feature type="region of interest" description="Disordered" evidence="3">
    <location>
        <begin position="1"/>
        <end position="20"/>
    </location>
</feature>
<dbReference type="InterPro" id="IPR014440">
    <property type="entry name" value="HCCAis_GSTk"/>
</dbReference>
<dbReference type="GO" id="GO:0004364">
    <property type="term" value="F:glutathione transferase activity"/>
    <property type="evidence" value="ECO:0007669"/>
    <property type="project" value="TreeGrafter"/>
</dbReference>
<evidence type="ECO:0000313" key="5">
    <source>
        <dbReference type="EMBL" id="AEI75533.1"/>
    </source>
</evidence>
<dbReference type="InterPro" id="IPR044087">
    <property type="entry name" value="NahD-like"/>
</dbReference>
<dbReference type="SUPFAM" id="SSF52833">
    <property type="entry name" value="Thioredoxin-like"/>
    <property type="match status" value="1"/>
</dbReference>
<dbReference type="CDD" id="cd03022">
    <property type="entry name" value="DsbA_HCCA_Iso"/>
    <property type="match status" value="1"/>
</dbReference>
<comment type="similarity">
    <text evidence="1">Belongs to the GST superfamily. NadH family.</text>
</comment>
<feature type="domain" description="DSBA-like thioredoxin" evidence="4">
    <location>
        <begin position="28"/>
        <end position="220"/>
    </location>
</feature>
<dbReference type="Gene3D" id="3.40.30.10">
    <property type="entry name" value="Glutaredoxin"/>
    <property type="match status" value="1"/>
</dbReference>
<evidence type="ECO:0000256" key="3">
    <source>
        <dbReference type="SAM" id="MobiDB-lite"/>
    </source>
</evidence>
<organism evidence="5 6">
    <name type="scientific">Cupriavidus necator (strain ATCC 43291 / DSM 13513 / CCUG 52238 / LMG 8453 / N-1)</name>
    <name type="common">Ralstonia eutropha</name>
    <dbReference type="NCBI Taxonomy" id="1042878"/>
    <lineage>
        <taxon>Bacteria</taxon>
        <taxon>Pseudomonadati</taxon>
        <taxon>Pseudomonadota</taxon>
        <taxon>Betaproteobacteria</taxon>
        <taxon>Burkholderiales</taxon>
        <taxon>Burkholderiaceae</taxon>
        <taxon>Cupriavidus</taxon>
    </lineage>
</organism>
<gene>
    <name evidence="5" type="ordered locus">CNE_1c01640</name>
</gene>
<keyword evidence="1 5" id="KW-0413">Isomerase</keyword>
<dbReference type="GO" id="GO:0006749">
    <property type="term" value="P:glutathione metabolic process"/>
    <property type="evidence" value="ECO:0007669"/>
    <property type="project" value="TreeGrafter"/>
</dbReference>
<dbReference type="GO" id="GO:1901170">
    <property type="term" value="P:naphthalene catabolic process"/>
    <property type="evidence" value="ECO:0007669"/>
    <property type="project" value="InterPro"/>
</dbReference>
<dbReference type="PIRSF" id="PIRSF006386">
    <property type="entry name" value="HCCAis_GSTk"/>
    <property type="match status" value="1"/>
</dbReference>
<protein>
    <recommendedName>
        <fullName evidence="1">2-hydroxychromene-2-carboxylate isomerase</fullName>
        <ecNumber evidence="1">5.99.1.4</ecNumber>
    </recommendedName>
</protein>
<reference evidence="5 6" key="1">
    <citation type="journal article" date="2011" name="J. Bacteriol.">
        <title>Complete genome sequence of the type strain Cupriavidus necator N-1.</title>
        <authorList>
            <person name="Poehlein A."/>
            <person name="Kusian B."/>
            <person name="Friedrich B."/>
            <person name="Daniel R."/>
            <person name="Bowien B."/>
        </authorList>
    </citation>
    <scope>NUCLEOTIDE SEQUENCE [LARGE SCALE GENOMIC DNA]</scope>
    <source>
        <strain evidence="6">ATCC 43291 / DSM 13513 / CCUG 52238 / LMG 8453 / N-1</strain>
    </source>
</reference>
<evidence type="ECO:0000313" key="6">
    <source>
        <dbReference type="Proteomes" id="UP000006798"/>
    </source>
</evidence>
<accession>G0ESQ9</accession>
<comment type="catalytic activity">
    <reaction evidence="1">
        <text>2-hydroxychromene-2-carboxylate = (3E)-4-(2-hydroxyphenyl)-2-oxobut-3-enoate</text>
        <dbReference type="Rhea" id="RHEA:27401"/>
        <dbReference type="ChEBI" id="CHEBI:59350"/>
        <dbReference type="ChEBI" id="CHEBI:59353"/>
        <dbReference type="EC" id="5.99.1.4"/>
    </reaction>
</comment>
<feature type="active site" description="Nucleophile" evidence="2">
    <location>
        <position position="36"/>
    </location>
</feature>
<dbReference type="AlphaFoldDB" id="G0ESQ9"/>
<proteinExistence type="inferred from homology"/>
<dbReference type="Proteomes" id="UP000006798">
    <property type="component" value="Chromosome 1"/>
</dbReference>
<dbReference type="GO" id="GO:0018845">
    <property type="term" value="F:2-hydroxychromene-2-carboxylate isomerase activity"/>
    <property type="evidence" value="ECO:0007669"/>
    <property type="project" value="UniProtKB-UniRule"/>
</dbReference>
<dbReference type="EMBL" id="CP002877">
    <property type="protein sequence ID" value="AEI75533.1"/>
    <property type="molecule type" value="Genomic_DNA"/>
</dbReference>
<dbReference type="PANTHER" id="PTHR42943">
    <property type="entry name" value="GLUTATHIONE S-TRANSFERASE KAPPA"/>
    <property type="match status" value="1"/>
</dbReference>
<dbReference type="HOGENOM" id="CLU_069253_1_3_4"/>
<evidence type="ECO:0000259" key="4">
    <source>
        <dbReference type="Pfam" id="PF01323"/>
    </source>
</evidence>
<name>G0ESQ9_CUPNN</name>
<dbReference type="GO" id="GO:0004602">
    <property type="term" value="F:glutathione peroxidase activity"/>
    <property type="evidence" value="ECO:0007669"/>
    <property type="project" value="TreeGrafter"/>
</dbReference>
<dbReference type="InterPro" id="IPR036249">
    <property type="entry name" value="Thioredoxin-like_sf"/>
</dbReference>
<dbReference type="Pfam" id="PF01323">
    <property type="entry name" value="DSBA"/>
    <property type="match status" value="1"/>
</dbReference>
<evidence type="ECO:0000256" key="2">
    <source>
        <dbReference type="PIRSR" id="PIRSR006386-1"/>
    </source>
</evidence>
<sequence length="241" mass="27020">MHAAKAARFPDSRPGNHNKKGPDMTAAIDFYFDFSSPYGYFASTRIDDLAQKYGRIVAWHPILLGVVFKTTGASPLPQLPLKGDYSWRDFERTARFHGIEYKRPTHFPLPTTHAARAMLWLQNHHGDDIATAFAKSVYRALFVDDINIAEPAEIMKLAEPLGVDVQALDAGATSYQIKDQLKAEIDVAMAKGVFGSPFVIIDGEPFWGFDRFDQVEAHLKSRRQTELRAVPSLDTKEKKPA</sequence>
<dbReference type="KEGG" id="cnc:CNE_1c01640"/>